<evidence type="ECO:0000313" key="4">
    <source>
        <dbReference type="Proteomes" id="UP000195137"/>
    </source>
</evidence>
<evidence type="ECO:0000313" key="3">
    <source>
        <dbReference type="EMBL" id="OUJ18766.1"/>
    </source>
</evidence>
<dbReference type="InterPro" id="IPR002104">
    <property type="entry name" value="Integrase_catalytic"/>
</dbReference>
<protein>
    <submittedName>
        <fullName evidence="3">XerD/XerC family integrase</fullName>
    </submittedName>
</protein>
<dbReference type="Gene3D" id="1.10.443.10">
    <property type="entry name" value="Intergrase catalytic core"/>
    <property type="match status" value="1"/>
</dbReference>
<dbReference type="GO" id="GO:0015074">
    <property type="term" value="P:DNA integration"/>
    <property type="evidence" value="ECO:0007669"/>
    <property type="project" value="InterPro"/>
</dbReference>
<dbReference type="PANTHER" id="PTHR30349">
    <property type="entry name" value="PHAGE INTEGRASE-RELATED"/>
    <property type="match status" value="1"/>
</dbReference>
<sequence length="397" mass="46624">MPTKNFKREIKRELHNIETHKNLTPHNKELILEFYRDLRILDYSDARIMKLLNTTKIIGEIMDTNFDEATKDDIKDLVAEINSRNYTESTKRTYKVIIRRFYKWLNNEEEYPDTVNWIQLKYNKTKKLPEKILTEQDIHKLLQKATHPRTKALISILWETGARIGELIDLTIGHIEEHPYGKKITIDGKTGQRRLPLIQTVPHLRNWINIHPNPQKNQPLWAKLGQKQHGQKCSYRALTKTLQQTKEKTDIDKPVNPHHFRHSRATYLANKFTDAQMCEWFGWVQGSDMPARYIHLSGRDIDGAYARIHGIKHTENTETSKLSPQKCPTCTNTNPHNTKLCNYCGKALNHEALKKLETAEKQQNQNPTNKNELYQMIQNYEQNGEIHPQLIQQLTKK</sequence>
<dbReference type="PANTHER" id="PTHR30349:SF87">
    <property type="entry name" value="TRANSPOSASE A"/>
    <property type="match status" value="1"/>
</dbReference>
<evidence type="ECO:0000256" key="1">
    <source>
        <dbReference type="ARBA" id="ARBA00023172"/>
    </source>
</evidence>
<dbReference type="GO" id="GO:0006310">
    <property type="term" value="P:DNA recombination"/>
    <property type="evidence" value="ECO:0007669"/>
    <property type="project" value="UniProtKB-KW"/>
</dbReference>
<dbReference type="EMBL" id="MRZU01000003">
    <property type="protein sequence ID" value="OUJ18766.1"/>
    <property type="molecule type" value="Genomic_DNA"/>
</dbReference>
<dbReference type="InterPro" id="IPR013762">
    <property type="entry name" value="Integrase-like_cat_sf"/>
</dbReference>
<evidence type="ECO:0000259" key="2">
    <source>
        <dbReference type="PROSITE" id="PS51898"/>
    </source>
</evidence>
<proteinExistence type="predicted"/>
<keyword evidence="4" id="KW-1185">Reference proteome</keyword>
<dbReference type="SUPFAM" id="SSF56349">
    <property type="entry name" value="DNA breaking-rejoining enzymes"/>
    <property type="match status" value="1"/>
</dbReference>
<dbReference type="InterPro" id="IPR050090">
    <property type="entry name" value="Tyrosine_recombinase_XerCD"/>
</dbReference>
<dbReference type="Pfam" id="PF00589">
    <property type="entry name" value="Phage_integrase"/>
    <property type="match status" value="1"/>
</dbReference>
<dbReference type="RefSeq" id="WP_086636826.1">
    <property type="nucleotide sequence ID" value="NZ_MRZU01000003.1"/>
</dbReference>
<gene>
    <name evidence="3" type="ORF">AMET1_0417</name>
</gene>
<dbReference type="PROSITE" id="PS51898">
    <property type="entry name" value="TYR_RECOMBINASE"/>
    <property type="match status" value="1"/>
</dbReference>
<comment type="caution">
    <text evidence="3">The sequence shown here is derived from an EMBL/GenBank/DDBJ whole genome shotgun (WGS) entry which is preliminary data.</text>
</comment>
<feature type="domain" description="Tyr recombinase" evidence="2">
    <location>
        <begin position="127"/>
        <end position="306"/>
    </location>
</feature>
<dbReference type="CDD" id="cd00397">
    <property type="entry name" value="DNA_BRE_C"/>
    <property type="match status" value="1"/>
</dbReference>
<dbReference type="InterPro" id="IPR011010">
    <property type="entry name" value="DNA_brk_join_enz"/>
</dbReference>
<dbReference type="GO" id="GO:0003677">
    <property type="term" value="F:DNA binding"/>
    <property type="evidence" value="ECO:0007669"/>
    <property type="project" value="InterPro"/>
</dbReference>
<keyword evidence="1" id="KW-0233">DNA recombination</keyword>
<dbReference type="OrthoDB" id="144892at2157"/>
<accession>A0A1Y3GHB1</accession>
<dbReference type="Proteomes" id="UP000195137">
    <property type="component" value="Unassembled WGS sequence"/>
</dbReference>
<organism evidence="3 4">
    <name type="scientific">Methanonatronarchaeum thermophilum</name>
    <dbReference type="NCBI Taxonomy" id="1927129"/>
    <lineage>
        <taxon>Archaea</taxon>
        <taxon>Methanobacteriati</taxon>
        <taxon>Methanobacteriota</taxon>
        <taxon>Methanonatronarchaeia</taxon>
        <taxon>Methanonatronarchaeales</taxon>
        <taxon>Methanonatronarchaeaceae</taxon>
        <taxon>Methanonatronarchaeum</taxon>
    </lineage>
</organism>
<name>A0A1Y3GHB1_9EURY</name>
<dbReference type="AlphaFoldDB" id="A0A1Y3GHB1"/>
<reference evidence="3 4" key="1">
    <citation type="submission" date="2016-12" db="EMBL/GenBank/DDBJ databases">
        <title>Discovery of methanogenic haloarchaea.</title>
        <authorList>
            <person name="Sorokin D.Y."/>
            <person name="Makarova K.S."/>
            <person name="Abbas B."/>
            <person name="Ferrer M."/>
            <person name="Golyshin P.N."/>
        </authorList>
    </citation>
    <scope>NUCLEOTIDE SEQUENCE [LARGE SCALE GENOMIC DNA]</scope>
    <source>
        <strain evidence="3">AMET1</strain>
    </source>
</reference>